<dbReference type="InterPro" id="IPR059019">
    <property type="entry name" value="WHD_CapW"/>
</dbReference>
<organism evidence="3">
    <name type="scientific">Rheinheimera sp. BAL341</name>
    <dbReference type="NCBI Taxonomy" id="1708203"/>
    <lineage>
        <taxon>Bacteria</taxon>
        <taxon>Pseudomonadati</taxon>
        <taxon>Pseudomonadota</taxon>
        <taxon>Gammaproteobacteria</taxon>
        <taxon>Chromatiales</taxon>
        <taxon>Chromatiaceae</taxon>
        <taxon>Rheinheimera</taxon>
    </lineage>
</organism>
<dbReference type="AlphaFoldDB" id="A0A486XV15"/>
<dbReference type="PANTHER" id="PTHR34580">
    <property type="match status" value="1"/>
</dbReference>
<dbReference type="Pfam" id="PF13280">
    <property type="entry name" value="WYL"/>
    <property type="match status" value="1"/>
</dbReference>
<feature type="domain" description="WYL" evidence="1">
    <location>
        <begin position="119"/>
        <end position="181"/>
    </location>
</feature>
<dbReference type="InterPro" id="IPR051534">
    <property type="entry name" value="CBASS_pafABC_assoc_protein"/>
</dbReference>
<protein>
    <submittedName>
        <fullName evidence="3">Transcriptional regulator-like</fullName>
    </submittedName>
</protein>
<dbReference type="PROSITE" id="PS52050">
    <property type="entry name" value="WYL"/>
    <property type="match status" value="1"/>
</dbReference>
<dbReference type="Pfam" id="PF26109">
    <property type="entry name" value="WHD_BrxR"/>
    <property type="match status" value="1"/>
</dbReference>
<reference evidence="3" key="1">
    <citation type="submission" date="2019-04" db="EMBL/GenBank/DDBJ databases">
        <authorList>
            <person name="Brambilla D."/>
        </authorList>
    </citation>
    <scope>NUCLEOTIDE SEQUENCE</scope>
    <source>
        <strain evidence="3">BAL1</strain>
    </source>
</reference>
<dbReference type="InterPro" id="IPR026881">
    <property type="entry name" value="WYL_dom"/>
</dbReference>
<evidence type="ECO:0000313" key="3">
    <source>
        <dbReference type="EMBL" id="VHO06338.1"/>
    </source>
</evidence>
<dbReference type="EMBL" id="CAAJGR010000029">
    <property type="protein sequence ID" value="VHO06338.1"/>
    <property type="molecule type" value="Genomic_DNA"/>
</dbReference>
<evidence type="ECO:0000259" key="2">
    <source>
        <dbReference type="Pfam" id="PF26109"/>
    </source>
</evidence>
<gene>
    <name evidence="3" type="ORF">BAL341_3363</name>
</gene>
<name>A0A486XV15_9GAMM</name>
<feature type="domain" description="DNA-binding transcriptional repressor CapW winged helix-turn-helix" evidence="2">
    <location>
        <begin position="12"/>
        <end position="77"/>
    </location>
</feature>
<accession>A0A486XV15</accession>
<proteinExistence type="predicted"/>
<dbReference type="PANTHER" id="PTHR34580:SF1">
    <property type="entry name" value="PROTEIN PAFC"/>
    <property type="match status" value="1"/>
</dbReference>
<evidence type="ECO:0000259" key="1">
    <source>
        <dbReference type="Pfam" id="PF13280"/>
    </source>
</evidence>
<sequence>MTTTKELDPVLAERYRFIDFLLLFKGQLTRAELVERFKIGEATASRAIASFLEKYPEEVEFLGPRYGYRANPFYQHKYEHDALTGLQYTAYGTLTQILDIQRYGIEFYKFANQLDVANVAPICRAVVNSASVHIRYVSTTSGIKDRVVSPHSIFEAGGLWYFRAYDKSAYEFRTFKLSRVIKVFQLHHDSLEEHSKARDDGWNRQRTIELMAHPRNPIPDAQLSDLGIKDGEYRSVQVSEALIGFALTDMRVDCSIGHKLSFQEYPLALKNRAELLTVESMSFAPGFASKADNKSRL</sequence>